<proteinExistence type="predicted"/>
<dbReference type="EMBL" id="JPVP01000054">
    <property type="protein sequence ID" value="KGR85324.1"/>
    <property type="molecule type" value="Genomic_DNA"/>
</dbReference>
<accession>A0A0A3IKR0</accession>
<organism evidence="1 2">
    <name type="scientific">Lysinibacillus odysseyi 34hs-1 = NBRC 100172</name>
    <dbReference type="NCBI Taxonomy" id="1220589"/>
    <lineage>
        <taxon>Bacteria</taxon>
        <taxon>Bacillati</taxon>
        <taxon>Bacillota</taxon>
        <taxon>Bacilli</taxon>
        <taxon>Bacillales</taxon>
        <taxon>Bacillaceae</taxon>
        <taxon>Lysinibacillus</taxon>
    </lineage>
</organism>
<dbReference type="Proteomes" id="UP000030437">
    <property type="component" value="Unassembled WGS sequence"/>
</dbReference>
<gene>
    <name evidence="1" type="ORF">CD32_08765</name>
</gene>
<reference evidence="1 2" key="1">
    <citation type="submission" date="2014-02" db="EMBL/GenBank/DDBJ databases">
        <title>Draft genome sequence of Lysinibacillus odysseyi NBRC 100172.</title>
        <authorList>
            <person name="Zhang F."/>
            <person name="Wang G."/>
            <person name="Zhang L."/>
        </authorList>
    </citation>
    <scope>NUCLEOTIDE SEQUENCE [LARGE SCALE GENOMIC DNA]</scope>
    <source>
        <strain evidence="1 2">NBRC 100172</strain>
    </source>
</reference>
<sequence>MCDIGYNNKESQLVLFFDLFKMIKHMVINKGFKCRVLYYLFMGNKFDVFKSELIPIRIGGIYVFMIRAGIEVY</sequence>
<evidence type="ECO:0000313" key="1">
    <source>
        <dbReference type="EMBL" id="KGR85324.1"/>
    </source>
</evidence>
<keyword evidence="2" id="KW-1185">Reference proteome</keyword>
<evidence type="ECO:0000313" key="2">
    <source>
        <dbReference type="Proteomes" id="UP000030437"/>
    </source>
</evidence>
<name>A0A0A3IKR0_9BACI</name>
<dbReference type="AlphaFoldDB" id="A0A0A3IKR0"/>
<protein>
    <submittedName>
        <fullName evidence="1">Uncharacterized protein</fullName>
    </submittedName>
</protein>
<comment type="caution">
    <text evidence="1">The sequence shown here is derived from an EMBL/GenBank/DDBJ whole genome shotgun (WGS) entry which is preliminary data.</text>
</comment>